<dbReference type="Gene3D" id="3.40.47.10">
    <property type="match status" value="1"/>
</dbReference>
<dbReference type="PATRIC" id="fig|1308866.3.peg.375"/>
<evidence type="ECO:0000256" key="2">
    <source>
        <dbReference type="ARBA" id="ARBA00023315"/>
    </source>
</evidence>
<dbReference type="RefSeq" id="WP_003463457.1">
    <property type="nucleotide sequence ID" value="NZ_APML01000005.1"/>
</dbReference>
<evidence type="ECO:0000259" key="3">
    <source>
        <dbReference type="Pfam" id="PF08541"/>
    </source>
</evidence>
<organism evidence="5 6">
    <name type="scientific">Gracilibacillus halophilus YIM-C55.5</name>
    <dbReference type="NCBI Taxonomy" id="1308866"/>
    <lineage>
        <taxon>Bacteria</taxon>
        <taxon>Bacillati</taxon>
        <taxon>Bacillota</taxon>
        <taxon>Bacilli</taxon>
        <taxon>Bacillales</taxon>
        <taxon>Bacillaceae</taxon>
        <taxon>Gracilibacillus</taxon>
    </lineage>
</organism>
<dbReference type="EMBL" id="APML01000005">
    <property type="protein sequence ID" value="ENH98195.1"/>
    <property type="molecule type" value="Genomic_DNA"/>
</dbReference>
<dbReference type="InterPro" id="IPR013747">
    <property type="entry name" value="ACP_syn_III_C"/>
</dbReference>
<dbReference type="GO" id="GO:0006633">
    <property type="term" value="P:fatty acid biosynthetic process"/>
    <property type="evidence" value="ECO:0007669"/>
    <property type="project" value="InterPro"/>
</dbReference>
<protein>
    <submittedName>
        <fullName evidence="5">3-oxoacyl-ACP synthase</fullName>
    </submittedName>
</protein>
<evidence type="ECO:0000256" key="1">
    <source>
        <dbReference type="ARBA" id="ARBA00022679"/>
    </source>
</evidence>
<name>N4WV16_9BACI</name>
<comment type="caution">
    <text evidence="5">The sequence shown here is derived from an EMBL/GenBank/DDBJ whole genome shotgun (WGS) entry which is preliminary data.</text>
</comment>
<dbReference type="InterPro" id="IPR013751">
    <property type="entry name" value="ACP_syn_III_N"/>
</dbReference>
<proteinExistence type="predicted"/>
<dbReference type="GO" id="GO:0044550">
    <property type="term" value="P:secondary metabolite biosynthetic process"/>
    <property type="evidence" value="ECO:0007669"/>
    <property type="project" value="TreeGrafter"/>
</dbReference>
<dbReference type="InterPro" id="IPR016039">
    <property type="entry name" value="Thiolase-like"/>
</dbReference>
<keyword evidence="6" id="KW-1185">Reference proteome</keyword>
<dbReference type="PANTHER" id="PTHR34069:SF2">
    <property type="entry name" value="BETA-KETOACYL-[ACYL-CARRIER-PROTEIN] SYNTHASE III"/>
    <property type="match status" value="1"/>
</dbReference>
<keyword evidence="2" id="KW-0012">Acyltransferase</keyword>
<dbReference type="eggNOG" id="COG0332">
    <property type="taxonomic scope" value="Bacteria"/>
</dbReference>
<dbReference type="Proteomes" id="UP000012283">
    <property type="component" value="Unassembled WGS sequence"/>
</dbReference>
<accession>N4WV16</accession>
<sequence length="328" mass="37183">MSSIKIRDVEIYHPEKVVNNDYYIQHFKEKKDISHFLEVMGRENRYVIDNEEENGLTMGIDASKKVLKKANLTGEDIDMIVFTTQVPETTFPTNATYVHDAIDANHDTIIFDTNANCAGMTVAVEQASYYMKANPYVSKALIIGSDYNTLVSNPEEEITYACYGDAAAAVILEKTEEEDTGFIDSIYFTDSINRDMIRFPKEGLTKSILENKSVSSISWLPFDGGIALPPTYEMFNKILERNHLTTKDIKAYCLSQFALSNILKIQDHYTLQDEQLIYVGDRFGYTGTSSPFIALHEGVETGRIQRGDYILFWTIGSGYELVATLFKY</sequence>
<dbReference type="SUPFAM" id="SSF53901">
    <property type="entry name" value="Thiolase-like"/>
    <property type="match status" value="2"/>
</dbReference>
<reference evidence="5 6" key="1">
    <citation type="submission" date="2013-03" db="EMBL/GenBank/DDBJ databases">
        <title>Draft genome sequence of Gracibacillus halophilus YIM-C55.5, a moderately halophilic and thermophilic organism from the Xiaochaidamu salt lake.</title>
        <authorList>
            <person name="Sugumar T."/>
            <person name="Polireddy D.R."/>
            <person name="Antony A."/>
            <person name="Madhava Y.R."/>
            <person name="Sivakumar N."/>
        </authorList>
    </citation>
    <scope>NUCLEOTIDE SEQUENCE [LARGE SCALE GENOMIC DNA]</scope>
    <source>
        <strain evidence="5 6">YIM-C55.5</strain>
    </source>
</reference>
<evidence type="ECO:0000259" key="4">
    <source>
        <dbReference type="Pfam" id="PF08545"/>
    </source>
</evidence>
<gene>
    <name evidence="5" type="ORF">J416_01834</name>
</gene>
<feature type="domain" description="Beta-ketoacyl-[acyl-carrier-protein] synthase III N-terminal" evidence="4">
    <location>
        <begin position="111"/>
        <end position="190"/>
    </location>
</feature>
<dbReference type="Pfam" id="PF08541">
    <property type="entry name" value="ACP_syn_III_C"/>
    <property type="match status" value="1"/>
</dbReference>
<dbReference type="AlphaFoldDB" id="N4WV16"/>
<evidence type="ECO:0000313" key="5">
    <source>
        <dbReference type="EMBL" id="ENH98195.1"/>
    </source>
</evidence>
<keyword evidence="1" id="KW-0808">Transferase</keyword>
<dbReference type="PANTHER" id="PTHR34069">
    <property type="entry name" value="3-OXOACYL-[ACYL-CARRIER-PROTEIN] SYNTHASE 3"/>
    <property type="match status" value="1"/>
</dbReference>
<dbReference type="STRING" id="1308866.J416_01834"/>
<evidence type="ECO:0000313" key="6">
    <source>
        <dbReference type="Proteomes" id="UP000012283"/>
    </source>
</evidence>
<dbReference type="OrthoDB" id="1704808at2"/>
<dbReference type="GO" id="GO:0004315">
    <property type="term" value="F:3-oxoacyl-[acyl-carrier-protein] synthase activity"/>
    <property type="evidence" value="ECO:0007669"/>
    <property type="project" value="InterPro"/>
</dbReference>
<feature type="domain" description="Beta-ketoacyl-[acyl-carrier-protein] synthase III C-terminal" evidence="3">
    <location>
        <begin position="239"/>
        <end position="328"/>
    </location>
</feature>
<dbReference type="Pfam" id="PF08545">
    <property type="entry name" value="ACP_syn_III"/>
    <property type="match status" value="1"/>
</dbReference>